<keyword evidence="8" id="KW-0479">Metal-binding</keyword>
<dbReference type="SUPFAM" id="SSF48150">
    <property type="entry name" value="DNA-glycosylase"/>
    <property type="match status" value="1"/>
</dbReference>
<evidence type="ECO:0000256" key="14">
    <source>
        <dbReference type="ARBA" id="ARBA00023295"/>
    </source>
</evidence>
<dbReference type="NCBIfam" id="TIGR01084">
    <property type="entry name" value="mutY"/>
    <property type="match status" value="1"/>
</dbReference>
<dbReference type="GO" id="GO:0000701">
    <property type="term" value="F:purine-specific mismatch base pair DNA N-glycosylase activity"/>
    <property type="evidence" value="ECO:0007669"/>
    <property type="project" value="UniProtKB-EC"/>
</dbReference>
<evidence type="ECO:0000259" key="15">
    <source>
        <dbReference type="PROSITE" id="PS51462"/>
    </source>
</evidence>
<keyword evidence="9" id="KW-0227">DNA damage</keyword>
<dbReference type="InterPro" id="IPR015797">
    <property type="entry name" value="NUDIX_hydrolase-like_dom_sf"/>
</dbReference>
<keyword evidence="14 16" id="KW-0326">Glycosidase</keyword>
<evidence type="ECO:0000313" key="17">
    <source>
        <dbReference type="Proteomes" id="UP000539642"/>
    </source>
</evidence>
<dbReference type="InterPro" id="IPR044298">
    <property type="entry name" value="MIG/MutY"/>
</dbReference>
<evidence type="ECO:0000256" key="7">
    <source>
        <dbReference type="ARBA" id="ARBA00022485"/>
    </source>
</evidence>
<dbReference type="PANTHER" id="PTHR42944">
    <property type="entry name" value="ADENINE DNA GLYCOSYLASE"/>
    <property type="match status" value="1"/>
</dbReference>
<dbReference type="Pfam" id="PF14815">
    <property type="entry name" value="NUDIX_4"/>
    <property type="match status" value="1"/>
</dbReference>
<dbReference type="InterPro" id="IPR000086">
    <property type="entry name" value="NUDIX_hydrolase_dom"/>
</dbReference>
<dbReference type="InterPro" id="IPR020476">
    <property type="entry name" value="Nudix_hydrolase"/>
</dbReference>
<gene>
    <name evidence="16" type="ORF">HNQ81_001492</name>
</gene>
<dbReference type="InterPro" id="IPR003265">
    <property type="entry name" value="HhH-GPD_domain"/>
</dbReference>
<dbReference type="GO" id="GO:0006298">
    <property type="term" value="P:mismatch repair"/>
    <property type="evidence" value="ECO:0007669"/>
    <property type="project" value="TreeGrafter"/>
</dbReference>
<dbReference type="PRINTS" id="PR00502">
    <property type="entry name" value="NUDIXFAMILY"/>
</dbReference>
<dbReference type="SMART" id="SM00525">
    <property type="entry name" value="FES"/>
    <property type="match status" value="1"/>
</dbReference>
<dbReference type="InterPro" id="IPR005760">
    <property type="entry name" value="A/G_AdeGlyc_MutY"/>
</dbReference>
<dbReference type="GO" id="GO:0006284">
    <property type="term" value="P:base-excision repair"/>
    <property type="evidence" value="ECO:0007669"/>
    <property type="project" value="InterPro"/>
</dbReference>
<dbReference type="InterPro" id="IPR029119">
    <property type="entry name" value="MutY_C"/>
</dbReference>
<dbReference type="FunFam" id="1.10.340.30:FF:000002">
    <property type="entry name" value="Adenine DNA glycosylase"/>
    <property type="match status" value="1"/>
</dbReference>
<dbReference type="GO" id="GO:0034039">
    <property type="term" value="F:8-oxo-7,8-dihydroguanine DNA N-glycosylase activity"/>
    <property type="evidence" value="ECO:0007669"/>
    <property type="project" value="TreeGrafter"/>
</dbReference>
<dbReference type="CDD" id="cd00056">
    <property type="entry name" value="ENDO3c"/>
    <property type="match status" value="1"/>
</dbReference>
<dbReference type="PROSITE" id="PS51462">
    <property type="entry name" value="NUDIX"/>
    <property type="match status" value="1"/>
</dbReference>
<dbReference type="Pfam" id="PF00730">
    <property type="entry name" value="HhH-GPD"/>
    <property type="match status" value="1"/>
</dbReference>
<dbReference type="Proteomes" id="UP000539642">
    <property type="component" value="Unassembled WGS sequence"/>
</dbReference>
<evidence type="ECO:0000256" key="9">
    <source>
        <dbReference type="ARBA" id="ARBA00022763"/>
    </source>
</evidence>
<dbReference type="GO" id="GO:0035485">
    <property type="term" value="F:adenine/guanine mispair binding"/>
    <property type="evidence" value="ECO:0007669"/>
    <property type="project" value="TreeGrafter"/>
</dbReference>
<dbReference type="GO" id="GO:0051539">
    <property type="term" value="F:4 iron, 4 sulfur cluster binding"/>
    <property type="evidence" value="ECO:0007669"/>
    <property type="project" value="UniProtKB-KW"/>
</dbReference>
<dbReference type="InterPro" id="IPR000445">
    <property type="entry name" value="HhH_motif"/>
</dbReference>
<comment type="similarity">
    <text evidence="4">Belongs to the Nth/MutY family.</text>
</comment>
<name>A0A840UYN6_9BACT</name>
<proteinExistence type="inferred from homology"/>
<dbReference type="Pfam" id="PF00633">
    <property type="entry name" value="HHH"/>
    <property type="match status" value="1"/>
</dbReference>
<keyword evidence="12" id="KW-0411">Iron-sulfur</keyword>
<dbReference type="GO" id="GO:0032357">
    <property type="term" value="F:oxidized purine DNA binding"/>
    <property type="evidence" value="ECO:0007669"/>
    <property type="project" value="TreeGrafter"/>
</dbReference>
<dbReference type="PROSITE" id="PS01155">
    <property type="entry name" value="ENDONUCLEASE_III_2"/>
    <property type="match status" value="1"/>
</dbReference>
<evidence type="ECO:0000256" key="8">
    <source>
        <dbReference type="ARBA" id="ARBA00022723"/>
    </source>
</evidence>
<dbReference type="SMART" id="SM00478">
    <property type="entry name" value="ENDO3c"/>
    <property type="match status" value="1"/>
</dbReference>
<dbReference type="InterPro" id="IPR023170">
    <property type="entry name" value="HhH_base_excis_C"/>
</dbReference>
<sequence>MQEMIESIRRRLLPWFRRTQRDLPWRRTYDPYHVWISEIMLQQTQMERGVAYFHRWISRFPDLAAVAAATEQEILKYWEGLGYYARARNLHRAARLLMDRYDGDIPCDYSELLSLPGVGPYTAAAIASIACGQDIAVVDANVARILARLYDIEQPVKTAGCRQRIDALAAALLPPGKARIFNQALMDLGGLICTPKNPDCDHCPLAEVCRARLRGTVADRPVPASRREIVLIQMATAILSHAGRVFIQQRLADDIWGGLWEFPGGRLEDGESPEEAVIREYREETGFEVKICRRLTTVTHFYTRYKVVLHCFACRLVGSDTVARLAAAQDCRWVTAGELSEYGFPAGHRKLLDHLAAVRPDFFIDPCR</sequence>
<evidence type="ECO:0000256" key="3">
    <source>
        <dbReference type="ARBA" id="ARBA00002933"/>
    </source>
</evidence>
<dbReference type="EMBL" id="JACHEO010000006">
    <property type="protein sequence ID" value="MBB5347768.1"/>
    <property type="molecule type" value="Genomic_DNA"/>
</dbReference>
<dbReference type="RefSeq" id="WP_280528107.1">
    <property type="nucleotide sequence ID" value="NZ_JACHEO010000006.1"/>
</dbReference>
<dbReference type="SUPFAM" id="SSF55811">
    <property type="entry name" value="Nudix"/>
    <property type="match status" value="1"/>
</dbReference>
<evidence type="ECO:0000256" key="12">
    <source>
        <dbReference type="ARBA" id="ARBA00023014"/>
    </source>
</evidence>
<comment type="function">
    <text evidence="3">Adenine glycosylase active on G-A mispairs. MutY also corrects error-prone DNA synthesis past GO lesions which are due to the oxidatively damaged form of guanine: 7,8-dihydro-8-oxoguanine (8-oxo-dGTP).</text>
</comment>
<evidence type="ECO:0000256" key="11">
    <source>
        <dbReference type="ARBA" id="ARBA00023004"/>
    </source>
</evidence>
<dbReference type="InterPro" id="IPR003651">
    <property type="entry name" value="Endonuclease3_FeS-loop_motif"/>
</dbReference>
<dbReference type="InterPro" id="IPR011257">
    <property type="entry name" value="DNA_glycosylase"/>
</dbReference>
<dbReference type="EC" id="3.2.2.31" evidence="5"/>
<dbReference type="InterPro" id="IPR004036">
    <property type="entry name" value="Endonuclease-III-like_CS2"/>
</dbReference>
<dbReference type="AlphaFoldDB" id="A0A840UYN6"/>
<protein>
    <recommendedName>
        <fullName evidence="6">Adenine DNA glycosylase</fullName>
        <ecNumber evidence="5">3.2.2.31</ecNumber>
    </recommendedName>
</protein>
<evidence type="ECO:0000256" key="6">
    <source>
        <dbReference type="ARBA" id="ARBA00022023"/>
    </source>
</evidence>
<keyword evidence="10 16" id="KW-0378">Hydrolase</keyword>
<keyword evidence="7" id="KW-0004">4Fe-4S</keyword>
<evidence type="ECO:0000256" key="13">
    <source>
        <dbReference type="ARBA" id="ARBA00023204"/>
    </source>
</evidence>
<dbReference type="Gene3D" id="3.90.79.10">
    <property type="entry name" value="Nucleoside Triphosphate Pyrophosphohydrolase"/>
    <property type="match status" value="1"/>
</dbReference>
<keyword evidence="11" id="KW-0408">Iron</keyword>
<evidence type="ECO:0000256" key="10">
    <source>
        <dbReference type="ARBA" id="ARBA00022801"/>
    </source>
</evidence>
<evidence type="ECO:0000256" key="2">
    <source>
        <dbReference type="ARBA" id="ARBA00001966"/>
    </source>
</evidence>
<dbReference type="CDD" id="cd03425">
    <property type="entry name" value="NUDIX_MutT_NudA_like"/>
    <property type="match status" value="1"/>
</dbReference>
<keyword evidence="17" id="KW-1185">Reference proteome</keyword>
<evidence type="ECO:0000313" key="16">
    <source>
        <dbReference type="EMBL" id="MBB5347768.1"/>
    </source>
</evidence>
<dbReference type="Gene3D" id="1.10.1670.10">
    <property type="entry name" value="Helix-hairpin-Helix base-excision DNA repair enzymes (C-terminal)"/>
    <property type="match status" value="1"/>
</dbReference>
<accession>A0A840UYN6</accession>
<keyword evidence="13" id="KW-0234">DNA repair</keyword>
<dbReference type="Pfam" id="PF10576">
    <property type="entry name" value="EndIII_4Fe-2S"/>
    <property type="match status" value="1"/>
</dbReference>
<dbReference type="PANTHER" id="PTHR42944:SF1">
    <property type="entry name" value="ADENINE DNA GLYCOSYLASE"/>
    <property type="match status" value="1"/>
</dbReference>
<feature type="domain" description="Nudix hydrolase" evidence="15">
    <location>
        <begin position="225"/>
        <end position="357"/>
    </location>
</feature>
<evidence type="ECO:0000256" key="1">
    <source>
        <dbReference type="ARBA" id="ARBA00000843"/>
    </source>
</evidence>
<comment type="caution">
    <text evidence="16">The sequence shown here is derived from an EMBL/GenBank/DDBJ whole genome shotgun (WGS) entry which is preliminary data.</text>
</comment>
<comment type="catalytic activity">
    <reaction evidence="1">
        <text>Hydrolyzes free adenine bases from 7,8-dihydro-8-oxoguanine:adenine mismatched double-stranded DNA, leaving an apurinic site.</text>
        <dbReference type="EC" id="3.2.2.31"/>
    </reaction>
</comment>
<organism evidence="16 17">
    <name type="scientific">Desulfoprunum benzoelyticum</name>
    <dbReference type="NCBI Taxonomy" id="1506996"/>
    <lineage>
        <taxon>Bacteria</taxon>
        <taxon>Pseudomonadati</taxon>
        <taxon>Thermodesulfobacteriota</taxon>
        <taxon>Desulfobulbia</taxon>
        <taxon>Desulfobulbales</taxon>
        <taxon>Desulfobulbaceae</taxon>
        <taxon>Desulfoprunum</taxon>
    </lineage>
</organism>
<evidence type="ECO:0000256" key="5">
    <source>
        <dbReference type="ARBA" id="ARBA00012045"/>
    </source>
</evidence>
<comment type="cofactor">
    <cofactor evidence="2">
        <name>[4Fe-4S] cluster</name>
        <dbReference type="ChEBI" id="CHEBI:49883"/>
    </cofactor>
</comment>
<dbReference type="GO" id="GO:0046872">
    <property type="term" value="F:metal ion binding"/>
    <property type="evidence" value="ECO:0007669"/>
    <property type="project" value="UniProtKB-KW"/>
</dbReference>
<evidence type="ECO:0000256" key="4">
    <source>
        <dbReference type="ARBA" id="ARBA00008343"/>
    </source>
</evidence>
<reference evidence="16 17" key="1">
    <citation type="submission" date="2020-08" db="EMBL/GenBank/DDBJ databases">
        <title>Genomic Encyclopedia of Type Strains, Phase IV (KMG-IV): sequencing the most valuable type-strain genomes for metagenomic binning, comparative biology and taxonomic classification.</title>
        <authorList>
            <person name="Goeker M."/>
        </authorList>
    </citation>
    <scope>NUCLEOTIDE SEQUENCE [LARGE SCALE GENOMIC DNA]</scope>
    <source>
        <strain evidence="16 17">DSM 28570</strain>
    </source>
</reference>
<dbReference type="Gene3D" id="1.10.340.30">
    <property type="entry name" value="Hypothetical protein, domain 2"/>
    <property type="match status" value="1"/>
</dbReference>